<gene>
    <name evidence="1" type="ORF">TBCH5v1_0445</name>
</gene>
<dbReference type="GeneID" id="26135730"/>
<dbReference type="Proteomes" id="UP000066042">
    <property type="component" value="Chromosome"/>
</dbReference>
<evidence type="ECO:0000313" key="1">
    <source>
        <dbReference type="EMBL" id="ALM74414.1"/>
    </source>
</evidence>
<dbReference type="EMBL" id="CP013050">
    <property type="protein sequence ID" value="ALM74414.1"/>
    <property type="molecule type" value="Genomic_DNA"/>
</dbReference>
<reference evidence="1 2" key="1">
    <citation type="journal article" date="2016" name="Genome Announc.">
        <title>Complete genome sequence of the hyperthermophilic and piezophilic archaeon Thermococcus barophilus Ch5, capable of growth at the expense of hydrogenogenesis from carbon monoxide and formate.</title>
        <authorList>
            <person name="Oger P."/>
            <person name="Sokolova T.G."/>
            <person name="Kozhevnikova D.A."/>
            <person name="Taranov E.A."/>
            <person name="Vannier P."/>
            <person name="Lee H.S."/>
            <person name="Kwon K.K."/>
            <person name="Kang S.G."/>
            <person name="Lee J.H."/>
            <person name="Bonch-Osmolovskaya E.A."/>
            <person name="Lebedinsky A.V."/>
        </authorList>
    </citation>
    <scope>NUCLEOTIDE SEQUENCE [LARGE SCALE GENOMIC DNA]</scope>
    <source>
        <strain evidence="2">Ch5</strain>
    </source>
</reference>
<protein>
    <submittedName>
        <fullName evidence="1">Uncharacterized protein</fullName>
    </submittedName>
</protein>
<dbReference type="AlphaFoldDB" id="A0A0S1X9D5"/>
<dbReference type="RefSeq" id="WP_056933309.1">
    <property type="nucleotide sequence ID" value="NZ_CP013050.1"/>
</dbReference>
<dbReference type="PATRIC" id="fig|55802.8.peg.441"/>
<sequence>MNKRLLALVLTIILIVVPLAVAFYGYNNYTKVIEPQRKPLAVKPVAVPFEGRTYPILLESYITGDPLVDINMTLRSPYERATIILGDPSFKDCKGSEACIWRVRTVSELGATIGAVFGVKYYVEDIMKSDSNKTAAYKAAKETTERIDNRYLAFIPKAEIGLGLIGNKKHLLVILKGPREGAEKNRIYCPKPGILVIEGTTEDTLFVEVLLIKTIISSQVK</sequence>
<dbReference type="STRING" id="55802.TBCH5v1_0445"/>
<accession>A0A0S1X9D5</accession>
<organism evidence="1 2">
    <name type="scientific">Thermococcus barophilus</name>
    <dbReference type="NCBI Taxonomy" id="55802"/>
    <lineage>
        <taxon>Archaea</taxon>
        <taxon>Methanobacteriati</taxon>
        <taxon>Methanobacteriota</taxon>
        <taxon>Thermococci</taxon>
        <taxon>Thermococcales</taxon>
        <taxon>Thermococcaceae</taxon>
        <taxon>Thermococcus</taxon>
    </lineage>
</organism>
<proteinExistence type="predicted"/>
<name>A0A0S1X9D5_THEBA</name>
<evidence type="ECO:0000313" key="2">
    <source>
        <dbReference type="Proteomes" id="UP000066042"/>
    </source>
</evidence>